<dbReference type="PROSITE" id="PS50850">
    <property type="entry name" value="MFS"/>
    <property type="match status" value="1"/>
</dbReference>
<dbReference type="InterPro" id="IPR011701">
    <property type="entry name" value="MFS"/>
</dbReference>
<keyword evidence="10" id="KW-1185">Reference proteome</keyword>
<organism evidence="9 10">
    <name type="scientific">Plantactinospora endophytica</name>
    <dbReference type="NCBI Taxonomy" id="673535"/>
    <lineage>
        <taxon>Bacteria</taxon>
        <taxon>Bacillati</taxon>
        <taxon>Actinomycetota</taxon>
        <taxon>Actinomycetes</taxon>
        <taxon>Micromonosporales</taxon>
        <taxon>Micromonosporaceae</taxon>
        <taxon>Plantactinospora</taxon>
    </lineage>
</organism>
<comment type="subcellular location">
    <subcellularLocation>
        <location evidence="1">Cell membrane</location>
        <topology evidence="1">Multi-pass membrane protein</topology>
    </subcellularLocation>
</comment>
<feature type="transmembrane region" description="Helical" evidence="7">
    <location>
        <begin position="152"/>
        <end position="175"/>
    </location>
</feature>
<dbReference type="Gene3D" id="1.20.1720.10">
    <property type="entry name" value="Multidrug resistance protein D"/>
    <property type="match status" value="1"/>
</dbReference>
<evidence type="ECO:0000256" key="4">
    <source>
        <dbReference type="ARBA" id="ARBA00022692"/>
    </source>
</evidence>
<dbReference type="InterPro" id="IPR005829">
    <property type="entry name" value="Sugar_transporter_CS"/>
</dbReference>
<dbReference type="InterPro" id="IPR020846">
    <property type="entry name" value="MFS_dom"/>
</dbReference>
<dbReference type="PANTHER" id="PTHR42718">
    <property type="entry name" value="MAJOR FACILITATOR SUPERFAMILY MULTIDRUG TRANSPORTER MFSC"/>
    <property type="match status" value="1"/>
</dbReference>
<feature type="transmembrane region" description="Helical" evidence="7">
    <location>
        <begin position="181"/>
        <end position="199"/>
    </location>
</feature>
<keyword evidence="6 7" id="KW-0472">Membrane</keyword>
<reference evidence="9 10" key="1">
    <citation type="submission" date="2021-01" db="EMBL/GenBank/DDBJ databases">
        <title>Whole genome shotgun sequence of Plantactinospora endophytica NBRC 110450.</title>
        <authorList>
            <person name="Komaki H."/>
            <person name="Tamura T."/>
        </authorList>
    </citation>
    <scope>NUCLEOTIDE SEQUENCE [LARGE SCALE GENOMIC DNA]</scope>
    <source>
        <strain evidence="9 10">NBRC 110450</strain>
    </source>
</reference>
<name>A0ABQ4EE52_9ACTN</name>
<dbReference type="Proteomes" id="UP000646749">
    <property type="component" value="Unassembled WGS sequence"/>
</dbReference>
<dbReference type="PANTHER" id="PTHR42718:SF46">
    <property type="entry name" value="BLR6921 PROTEIN"/>
    <property type="match status" value="1"/>
</dbReference>
<evidence type="ECO:0000256" key="6">
    <source>
        <dbReference type="ARBA" id="ARBA00023136"/>
    </source>
</evidence>
<dbReference type="RefSeq" id="WP_203871324.1">
    <property type="nucleotide sequence ID" value="NZ_BONW01000050.1"/>
</dbReference>
<evidence type="ECO:0000256" key="5">
    <source>
        <dbReference type="ARBA" id="ARBA00022989"/>
    </source>
</evidence>
<evidence type="ECO:0000313" key="10">
    <source>
        <dbReference type="Proteomes" id="UP000646749"/>
    </source>
</evidence>
<evidence type="ECO:0000259" key="8">
    <source>
        <dbReference type="PROSITE" id="PS50850"/>
    </source>
</evidence>
<feature type="transmembrane region" description="Helical" evidence="7">
    <location>
        <begin position="281"/>
        <end position="302"/>
    </location>
</feature>
<dbReference type="InterPro" id="IPR036259">
    <property type="entry name" value="MFS_trans_sf"/>
</dbReference>
<evidence type="ECO:0000256" key="7">
    <source>
        <dbReference type="SAM" id="Phobius"/>
    </source>
</evidence>
<sequence length="489" mass="49412">MITEPVNTPAACPAPIRERRRPLALGVLSGALALDIGSLNVVNAALPGIGTHFGLEDATLQWTMTAYAVTFAGFLLFGGRLADVLGRRFVFTAGISLFTVAALGGALAPSATVLVVARALQGIGAALCGPAALALLTEIFSKGTARNRAFGVYAAVGAASGSGGFVLGGALTQLFGWRSVFMFSVVSGVAVLAAAKAALPAGVRRRQPLDLPGAATVTAGLLLAVFGISHGAQAGWNWADTMLPLAAAVVLLAAFVLWELRAPQPLLPIAIFRAAPVRASTLAAFLLTTAAIGLQFFAPLYLQGMLGYSPLQSGLAVLPLSLTVFVTATFCTGRLLSRVGQRPLLVAGLVLIAMGVATWAWTSASGDYWLRMLPGLVVMGIGIGVVFPTMTAAALTGVPQHQHGVAGAVNVTAQQIGAGVGVTALVVVAAVDTAGTGAALLPGYHAAYLTAGVACGLGALVIGLARGWNGGATTPQPEEAPAATRDALR</sequence>
<dbReference type="SUPFAM" id="SSF103473">
    <property type="entry name" value="MFS general substrate transporter"/>
    <property type="match status" value="1"/>
</dbReference>
<accession>A0ABQ4EE52</accession>
<dbReference type="Gene3D" id="1.20.1250.20">
    <property type="entry name" value="MFS general substrate transporter like domains"/>
    <property type="match status" value="1"/>
</dbReference>
<evidence type="ECO:0000256" key="3">
    <source>
        <dbReference type="ARBA" id="ARBA00022475"/>
    </source>
</evidence>
<feature type="transmembrane region" description="Helical" evidence="7">
    <location>
        <begin position="211"/>
        <end position="229"/>
    </location>
</feature>
<feature type="transmembrane region" description="Helical" evidence="7">
    <location>
        <begin position="314"/>
        <end position="336"/>
    </location>
</feature>
<feature type="transmembrane region" description="Helical" evidence="7">
    <location>
        <begin position="416"/>
        <end position="440"/>
    </location>
</feature>
<comment type="caution">
    <text evidence="9">The sequence shown here is derived from an EMBL/GenBank/DDBJ whole genome shotgun (WGS) entry which is preliminary data.</text>
</comment>
<feature type="domain" description="Major facilitator superfamily (MFS) profile" evidence="8">
    <location>
        <begin position="24"/>
        <end position="470"/>
    </location>
</feature>
<feature type="transmembrane region" description="Helical" evidence="7">
    <location>
        <begin position="241"/>
        <end position="260"/>
    </location>
</feature>
<protein>
    <submittedName>
        <fullName evidence="9">MFS transporter</fullName>
    </submittedName>
</protein>
<dbReference type="CDD" id="cd17321">
    <property type="entry name" value="MFS_MMR_MDR_like"/>
    <property type="match status" value="1"/>
</dbReference>
<evidence type="ECO:0000256" key="1">
    <source>
        <dbReference type="ARBA" id="ARBA00004651"/>
    </source>
</evidence>
<feature type="transmembrane region" description="Helical" evidence="7">
    <location>
        <begin position="89"/>
        <end position="108"/>
    </location>
</feature>
<keyword evidence="3" id="KW-1003">Cell membrane</keyword>
<evidence type="ECO:0000313" key="9">
    <source>
        <dbReference type="EMBL" id="GIG93007.1"/>
    </source>
</evidence>
<evidence type="ECO:0000256" key="2">
    <source>
        <dbReference type="ARBA" id="ARBA00022448"/>
    </source>
</evidence>
<dbReference type="EMBL" id="BONW01000050">
    <property type="protein sequence ID" value="GIG93007.1"/>
    <property type="molecule type" value="Genomic_DNA"/>
</dbReference>
<keyword evidence="4 7" id="KW-0812">Transmembrane</keyword>
<dbReference type="Pfam" id="PF07690">
    <property type="entry name" value="MFS_1"/>
    <property type="match status" value="1"/>
</dbReference>
<feature type="transmembrane region" description="Helical" evidence="7">
    <location>
        <begin position="343"/>
        <end position="361"/>
    </location>
</feature>
<feature type="transmembrane region" description="Helical" evidence="7">
    <location>
        <begin position="58"/>
        <end position="77"/>
    </location>
</feature>
<feature type="transmembrane region" description="Helical" evidence="7">
    <location>
        <begin position="23"/>
        <end position="46"/>
    </location>
</feature>
<feature type="transmembrane region" description="Helical" evidence="7">
    <location>
        <begin position="373"/>
        <end position="395"/>
    </location>
</feature>
<feature type="transmembrane region" description="Helical" evidence="7">
    <location>
        <begin position="120"/>
        <end position="140"/>
    </location>
</feature>
<proteinExistence type="predicted"/>
<gene>
    <name evidence="9" type="ORF">Pen02_79430</name>
</gene>
<keyword evidence="5 7" id="KW-1133">Transmembrane helix</keyword>
<keyword evidence="2" id="KW-0813">Transport</keyword>
<dbReference type="PROSITE" id="PS00216">
    <property type="entry name" value="SUGAR_TRANSPORT_1"/>
    <property type="match status" value="1"/>
</dbReference>
<feature type="transmembrane region" description="Helical" evidence="7">
    <location>
        <begin position="446"/>
        <end position="465"/>
    </location>
</feature>